<organism evidence="2 3">
    <name type="scientific">Chitinophaga ginsengisoli</name>
    <dbReference type="NCBI Taxonomy" id="363837"/>
    <lineage>
        <taxon>Bacteria</taxon>
        <taxon>Pseudomonadati</taxon>
        <taxon>Bacteroidota</taxon>
        <taxon>Chitinophagia</taxon>
        <taxon>Chitinophagales</taxon>
        <taxon>Chitinophagaceae</taxon>
        <taxon>Chitinophaga</taxon>
    </lineage>
</organism>
<dbReference type="AlphaFoldDB" id="A0A2P8FMY4"/>
<evidence type="ECO:0000256" key="1">
    <source>
        <dbReference type="SAM" id="SignalP"/>
    </source>
</evidence>
<feature type="chain" id="PRO_5015154950" description="VCBS repeat protein" evidence="1">
    <location>
        <begin position="20"/>
        <end position="188"/>
    </location>
</feature>
<accession>A0A2P8FMY4</accession>
<gene>
    <name evidence="2" type="ORF">CLV42_11973</name>
</gene>
<feature type="signal peptide" evidence="1">
    <location>
        <begin position="1"/>
        <end position="19"/>
    </location>
</feature>
<evidence type="ECO:0000313" key="2">
    <source>
        <dbReference type="EMBL" id="PSL23053.1"/>
    </source>
</evidence>
<protein>
    <recommendedName>
        <fullName evidence="4">VCBS repeat protein</fullName>
    </recommendedName>
</protein>
<keyword evidence="1" id="KW-0732">Signal</keyword>
<dbReference type="OrthoDB" id="1081439at2"/>
<dbReference type="RefSeq" id="WP_106605616.1">
    <property type="nucleotide sequence ID" value="NZ_PYGK01000019.1"/>
</dbReference>
<evidence type="ECO:0000313" key="3">
    <source>
        <dbReference type="Proteomes" id="UP000240978"/>
    </source>
</evidence>
<sequence length="188" mass="20778">MKKYLLPTVALLCATLSYGQQNCSPAEVASLLFKNAKTNLTTAEKNQIATKLGFVCTGNKDLPFAQDKDSKDYPFNAVIYPTDLNKDGKLEIFVWFGNSYTSGNTGSSISLFIKNAMGVYVDNMGFPGLTPDVLATTNKGYPDLLIGGPGMEFPVWRWNGKAYVDFKTVRNEDYDKLKKTSLEELAIK</sequence>
<comment type="caution">
    <text evidence="2">The sequence shown here is derived from an EMBL/GenBank/DDBJ whole genome shotgun (WGS) entry which is preliminary data.</text>
</comment>
<reference evidence="2 3" key="1">
    <citation type="submission" date="2018-03" db="EMBL/GenBank/DDBJ databases">
        <title>Genomic Encyclopedia of Archaeal and Bacterial Type Strains, Phase II (KMG-II): from individual species to whole genera.</title>
        <authorList>
            <person name="Goeker M."/>
        </authorList>
    </citation>
    <scope>NUCLEOTIDE SEQUENCE [LARGE SCALE GENOMIC DNA]</scope>
    <source>
        <strain evidence="2 3">DSM 18107</strain>
    </source>
</reference>
<evidence type="ECO:0008006" key="4">
    <source>
        <dbReference type="Google" id="ProtNLM"/>
    </source>
</evidence>
<name>A0A2P8FMY4_9BACT</name>
<keyword evidence="3" id="KW-1185">Reference proteome</keyword>
<dbReference type="EMBL" id="PYGK01000019">
    <property type="protein sequence ID" value="PSL23053.1"/>
    <property type="molecule type" value="Genomic_DNA"/>
</dbReference>
<proteinExistence type="predicted"/>
<dbReference type="InterPro" id="IPR028994">
    <property type="entry name" value="Integrin_alpha_N"/>
</dbReference>
<dbReference type="SUPFAM" id="SSF69318">
    <property type="entry name" value="Integrin alpha N-terminal domain"/>
    <property type="match status" value="1"/>
</dbReference>
<dbReference type="Proteomes" id="UP000240978">
    <property type="component" value="Unassembled WGS sequence"/>
</dbReference>